<dbReference type="HOGENOM" id="CLU_3013721_0_0_1"/>
<organism evidence="1 2">
    <name type="scientific">Amanita muscaria (strain Koide BX008)</name>
    <dbReference type="NCBI Taxonomy" id="946122"/>
    <lineage>
        <taxon>Eukaryota</taxon>
        <taxon>Fungi</taxon>
        <taxon>Dikarya</taxon>
        <taxon>Basidiomycota</taxon>
        <taxon>Agaricomycotina</taxon>
        <taxon>Agaricomycetes</taxon>
        <taxon>Agaricomycetidae</taxon>
        <taxon>Agaricales</taxon>
        <taxon>Pluteineae</taxon>
        <taxon>Amanitaceae</taxon>
        <taxon>Amanita</taxon>
    </lineage>
</organism>
<gene>
    <name evidence="1" type="ORF">M378DRAFT_157320</name>
</gene>
<proteinExistence type="predicted"/>
<dbReference type="InParanoid" id="A0A0C2TPG0"/>
<sequence>MLWPRELKSVSRAALDSAAHTNNQTSGHRGAIQDEISGRTWIVRVFHEYQGLTSKR</sequence>
<name>A0A0C2TPG0_AMAMK</name>
<protein>
    <submittedName>
        <fullName evidence="1">Uncharacterized protein</fullName>
    </submittedName>
</protein>
<keyword evidence="2" id="KW-1185">Reference proteome</keyword>
<evidence type="ECO:0000313" key="2">
    <source>
        <dbReference type="Proteomes" id="UP000054549"/>
    </source>
</evidence>
<accession>A0A0C2TPG0</accession>
<dbReference type="AlphaFoldDB" id="A0A0C2TPG0"/>
<dbReference type="EMBL" id="KN818226">
    <property type="protein sequence ID" value="KIL69089.1"/>
    <property type="molecule type" value="Genomic_DNA"/>
</dbReference>
<reference evidence="1 2" key="1">
    <citation type="submission" date="2014-04" db="EMBL/GenBank/DDBJ databases">
        <title>Evolutionary Origins and Diversification of the Mycorrhizal Mutualists.</title>
        <authorList>
            <consortium name="DOE Joint Genome Institute"/>
            <consortium name="Mycorrhizal Genomics Consortium"/>
            <person name="Kohler A."/>
            <person name="Kuo A."/>
            <person name="Nagy L.G."/>
            <person name="Floudas D."/>
            <person name="Copeland A."/>
            <person name="Barry K.W."/>
            <person name="Cichocki N."/>
            <person name="Veneault-Fourrey C."/>
            <person name="LaButti K."/>
            <person name="Lindquist E.A."/>
            <person name="Lipzen A."/>
            <person name="Lundell T."/>
            <person name="Morin E."/>
            <person name="Murat C."/>
            <person name="Riley R."/>
            <person name="Ohm R."/>
            <person name="Sun H."/>
            <person name="Tunlid A."/>
            <person name="Henrissat B."/>
            <person name="Grigoriev I.V."/>
            <person name="Hibbett D.S."/>
            <person name="Martin F."/>
        </authorList>
    </citation>
    <scope>NUCLEOTIDE SEQUENCE [LARGE SCALE GENOMIC DNA]</scope>
    <source>
        <strain evidence="1 2">Koide BX008</strain>
    </source>
</reference>
<dbReference type="Proteomes" id="UP000054549">
    <property type="component" value="Unassembled WGS sequence"/>
</dbReference>
<evidence type="ECO:0000313" key="1">
    <source>
        <dbReference type="EMBL" id="KIL69089.1"/>
    </source>
</evidence>